<keyword evidence="3" id="KW-1185">Reference proteome</keyword>
<organism evidence="2 3">
    <name type="scientific">Glossina austeni</name>
    <name type="common">Savannah tsetse fly</name>
    <dbReference type="NCBI Taxonomy" id="7395"/>
    <lineage>
        <taxon>Eukaryota</taxon>
        <taxon>Metazoa</taxon>
        <taxon>Ecdysozoa</taxon>
        <taxon>Arthropoda</taxon>
        <taxon>Hexapoda</taxon>
        <taxon>Insecta</taxon>
        <taxon>Pterygota</taxon>
        <taxon>Neoptera</taxon>
        <taxon>Endopterygota</taxon>
        <taxon>Diptera</taxon>
        <taxon>Brachycera</taxon>
        <taxon>Muscomorpha</taxon>
        <taxon>Hippoboscoidea</taxon>
        <taxon>Glossinidae</taxon>
        <taxon>Glossina</taxon>
    </lineage>
</organism>
<evidence type="ECO:0008006" key="4">
    <source>
        <dbReference type="Google" id="ProtNLM"/>
    </source>
</evidence>
<proteinExistence type="predicted"/>
<evidence type="ECO:0000256" key="1">
    <source>
        <dbReference type="SAM" id="Phobius"/>
    </source>
</evidence>
<evidence type="ECO:0000313" key="2">
    <source>
        <dbReference type="EnsemblMetazoa" id="GAUT052209-PA"/>
    </source>
</evidence>
<feature type="transmembrane region" description="Helical" evidence="1">
    <location>
        <begin position="12"/>
        <end position="29"/>
    </location>
</feature>
<dbReference type="EnsemblMetazoa" id="GAUT052209-RA">
    <property type="protein sequence ID" value="GAUT052209-PA"/>
    <property type="gene ID" value="GAUT052209"/>
</dbReference>
<feature type="transmembrane region" description="Helical" evidence="1">
    <location>
        <begin position="74"/>
        <end position="96"/>
    </location>
</feature>
<dbReference type="Proteomes" id="UP000078200">
    <property type="component" value="Unassembled WGS sequence"/>
</dbReference>
<keyword evidence="1" id="KW-1133">Transmembrane helix</keyword>
<keyword evidence="1" id="KW-0812">Transmembrane</keyword>
<reference evidence="2" key="1">
    <citation type="submission" date="2020-05" db="UniProtKB">
        <authorList>
            <consortium name="EnsemblMetazoa"/>
        </authorList>
    </citation>
    <scope>IDENTIFICATION</scope>
    <source>
        <strain evidence="2">TTRI</strain>
    </source>
</reference>
<dbReference type="VEuPathDB" id="VectorBase:GAUT052209"/>
<dbReference type="AlphaFoldDB" id="A0A1A9VYY2"/>
<keyword evidence="1" id="KW-0472">Membrane</keyword>
<sequence length="181" mass="21131">MQTISDHHNQIIILIIVILFSIMSVKIIPLTKKFNNYCQSNSIMKQRSQYYSVLLTLLQTKFNFVVMINFEYVIAMGVMPIIVICSKSILLTNILCNKVYGVTLTITKYKNDDCKCLKYKLRDFRIMRYKACTLAICTLCMLLHSKQKHFIRVQSCDFEPQVHVKAFMGTDNTHFDMAKYT</sequence>
<accession>A0A1A9VYY2</accession>
<name>A0A1A9VYY2_GLOAU</name>
<feature type="transmembrane region" description="Helical" evidence="1">
    <location>
        <begin position="50"/>
        <end position="68"/>
    </location>
</feature>
<protein>
    <recommendedName>
        <fullName evidence="4">Transmembrane protein</fullName>
    </recommendedName>
</protein>
<evidence type="ECO:0000313" key="3">
    <source>
        <dbReference type="Proteomes" id="UP000078200"/>
    </source>
</evidence>